<accession>A0AAN9N1P7</accession>
<feature type="region of interest" description="Disordered" evidence="1">
    <location>
        <begin position="1513"/>
        <end position="1536"/>
    </location>
</feature>
<feature type="region of interest" description="Disordered" evidence="1">
    <location>
        <begin position="1034"/>
        <end position="1067"/>
    </location>
</feature>
<evidence type="ECO:0000259" key="2">
    <source>
        <dbReference type="PROSITE" id="PS51293"/>
    </source>
</evidence>
<feature type="compositionally biased region" description="Basic and acidic residues" evidence="1">
    <location>
        <begin position="11"/>
        <end position="25"/>
    </location>
</feature>
<gene>
    <name evidence="3" type="ORF">VNO80_13452</name>
</gene>
<feature type="compositionally biased region" description="Basic and acidic residues" evidence="1">
    <location>
        <begin position="1034"/>
        <end position="1053"/>
    </location>
</feature>
<feature type="compositionally biased region" description="Low complexity" evidence="1">
    <location>
        <begin position="188"/>
        <end position="203"/>
    </location>
</feature>
<evidence type="ECO:0000256" key="1">
    <source>
        <dbReference type="SAM" id="MobiDB-lite"/>
    </source>
</evidence>
<dbReference type="EMBL" id="JAYMYR010000005">
    <property type="protein sequence ID" value="KAK7364711.1"/>
    <property type="molecule type" value="Genomic_DNA"/>
</dbReference>
<feature type="compositionally biased region" description="Polar residues" evidence="1">
    <location>
        <begin position="476"/>
        <end position="485"/>
    </location>
</feature>
<feature type="compositionally biased region" description="Basic and acidic residues" evidence="1">
    <location>
        <begin position="1603"/>
        <end position="1621"/>
    </location>
</feature>
<feature type="compositionally biased region" description="Low complexity" evidence="1">
    <location>
        <begin position="343"/>
        <end position="361"/>
    </location>
</feature>
<dbReference type="InterPro" id="IPR017884">
    <property type="entry name" value="SANT_dom"/>
</dbReference>
<dbReference type="Gene3D" id="1.10.10.60">
    <property type="entry name" value="Homeodomain-like"/>
    <property type="match status" value="1"/>
</dbReference>
<proteinExistence type="predicted"/>
<evidence type="ECO:0000313" key="3">
    <source>
        <dbReference type="EMBL" id="KAK7364711.1"/>
    </source>
</evidence>
<feature type="region of interest" description="Disordered" evidence="1">
    <location>
        <begin position="2421"/>
        <end position="2445"/>
    </location>
</feature>
<protein>
    <recommendedName>
        <fullName evidence="2">SANT domain-containing protein</fullName>
    </recommendedName>
</protein>
<feature type="region of interest" description="Disordered" evidence="1">
    <location>
        <begin position="476"/>
        <end position="505"/>
    </location>
</feature>
<feature type="region of interest" description="Disordered" evidence="1">
    <location>
        <begin position="1603"/>
        <end position="1627"/>
    </location>
</feature>
<keyword evidence="4" id="KW-1185">Reference proteome</keyword>
<feature type="compositionally biased region" description="Polar residues" evidence="1">
    <location>
        <begin position="2457"/>
        <end position="2471"/>
    </location>
</feature>
<reference evidence="3 4" key="1">
    <citation type="submission" date="2024-01" db="EMBL/GenBank/DDBJ databases">
        <title>The genomes of 5 underutilized Papilionoideae crops provide insights into root nodulation and disease resistanc.</title>
        <authorList>
            <person name="Jiang F."/>
        </authorList>
    </citation>
    <scope>NUCLEOTIDE SEQUENCE [LARGE SCALE GENOMIC DNA]</scope>
    <source>
        <strain evidence="3">JINMINGXINNONG_FW02</strain>
        <tissue evidence="3">Leaves</tissue>
    </source>
</reference>
<feature type="compositionally biased region" description="Basic and acidic residues" evidence="1">
    <location>
        <begin position="1834"/>
        <end position="1858"/>
    </location>
</feature>
<feature type="region of interest" description="Disordered" evidence="1">
    <location>
        <begin position="1"/>
        <end position="77"/>
    </location>
</feature>
<dbReference type="PROSITE" id="PS51293">
    <property type="entry name" value="SANT"/>
    <property type="match status" value="1"/>
</dbReference>
<feature type="domain" description="SANT" evidence="2">
    <location>
        <begin position="698"/>
        <end position="749"/>
    </location>
</feature>
<dbReference type="Proteomes" id="UP001374584">
    <property type="component" value="Unassembled WGS sequence"/>
</dbReference>
<dbReference type="InterPro" id="IPR001005">
    <property type="entry name" value="SANT/Myb"/>
</dbReference>
<feature type="compositionally biased region" description="Polar residues" evidence="1">
    <location>
        <begin position="59"/>
        <end position="68"/>
    </location>
</feature>
<feature type="region of interest" description="Disordered" evidence="1">
    <location>
        <begin position="1917"/>
        <end position="1946"/>
    </location>
</feature>
<feature type="region of interest" description="Disordered" evidence="1">
    <location>
        <begin position="2457"/>
        <end position="2477"/>
    </location>
</feature>
<feature type="region of interest" description="Disordered" evidence="1">
    <location>
        <begin position="2248"/>
        <end position="2267"/>
    </location>
</feature>
<dbReference type="SUPFAM" id="SSF46689">
    <property type="entry name" value="Homeodomain-like"/>
    <property type="match status" value="1"/>
</dbReference>
<evidence type="ECO:0000313" key="4">
    <source>
        <dbReference type="Proteomes" id="UP001374584"/>
    </source>
</evidence>
<dbReference type="SMART" id="SM00717">
    <property type="entry name" value="SANT"/>
    <property type="match status" value="1"/>
</dbReference>
<dbReference type="PANTHER" id="PTHR47340">
    <property type="entry name" value="DUPLICATED HOMEODOMAIN-LIKE SUPERFAMILY PROTEIN"/>
    <property type="match status" value="1"/>
</dbReference>
<feature type="region of interest" description="Disordered" evidence="1">
    <location>
        <begin position="171"/>
        <end position="226"/>
    </location>
</feature>
<feature type="region of interest" description="Disordered" evidence="1">
    <location>
        <begin position="1758"/>
        <end position="1784"/>
    </location>
</feature>
<feature type="region of interest" description="Disordered" evidence="1">
    <location>
        <begin position="340"/>
        <end position="362"/>
    </location>
</feature>
<feature type="region of interest" description="Disordered" evidence="1">
    <location>
        <begin position="1350"/>
        <end position="1373"/>
    </location>
</feature>
<feature type="compositionally biased region" description="Gly residues" evidence="1">
    <location>
        <begin position="37"/>
        <end position="49"/>
    </location>
</feature>
<feature type="compositionally biased region" description="Basic residues" evidence="1">
    <location>
        <begin position="1"/>
        <end position="10"/>
    </location>
</feature>
<dbReference type="InterPro" id="IPR009057">
    <property type="entry name" value="Homeodomain-like_sf"/>
</dbReference>
<feature type="region of interest" description="Disordered" evidence="1">
    <location>
        <begin position="1833"/>
        <end position="1858"/>
    </location>
</feature>
<organism evidence="3 4">
    <name type="scientific">Phaseolus coccineus</name>
    <name type="common">Scarlet runner bean</name>
    <name type="synonym">Phaseolus multiflorus</name>
    <dbReference type="NCBI Taxonomy" id="3886"/>
    <lineage>
        <taxon>Eukaryota</taxon>
        <taxon>Viridiplantae</taxon>
        <taxon>Streptophyta</taxon>
        <taxon>Embryophyta</taxon>
        <taxon>Tracheophyta</taxon>
        <taxon>Spermatophyta</taxon>
        <taxon>Magnoliopsida</taxon>
        <taxon>eudicotyledons</taxon>
        <taxon>Gunneridae</taxon>
        <taxon>Pentapetalae</taxon>
        <taxon>rosids</taxon>
        <taxon>fabids</taxon>
        <taxon>Fabales</taxon>
        <taxon>Fabaceae</taxon>
        <taxon>Papilionoideae</taxon>
        <taxon>50 kb inversion clade</taxon>
        <taxon>NPAAA clade</taxon>
        <taxon>indigoferoid/millettioid clade</taxon>
        <taxon>Phaseoleae</taxon>
        <taxon>Phaseolus</taxon>
    </lineage>
</organism>
<name>A0AAN9N1P7_PHACN</name>
<comment type="caution">
    <text evidence="3">The sequence shown here is derived from an EMBL/GenBank/DDBJ whole genome shotgun (WGS) entry which is preliminary data.</text>
</comment>
<dbReference type="PANTHER" id="PTHR47340:SF1">
    <property type="entry name" value="DUPLICATED HOMEODOMAIN-LIKE SUPERFAMILY PROTEIN"/>
    <property type="match status" value="1"/>
</dbReference>
<sequence length="2549" mass="286218">MPPKPTWKHKGFYEEKKHQRNEFPPRHHGFYRFQQAHGGGPRTLGGGGARNQFLEDPSHNSGSGSYARTTKPYRDPKPQFFENVSNRHSNRLLASPSQAHSMNTPERLHCTEQLYVDNDHNKKHERESSMGLKPFNKWKCYGRFYSGRVMSDSEGTRKRPRLTWDEELSKLQKKKTESDGESVASVPTSVSGGYSSLSGLKTLTDGDASGSESNGRNTRAPRDPRPQFWANVTQKHFDNVLNPPSHIDPVNTRRMFQYGKQHYHNDHNKNNEGESSLQLNMIKRWSRSKGFYYGDTGKEKDKNMNVLGEGSNEIEETRKRPRLNWGDGLAKFEKKKRDVEGVSATSAADSTPTSVSCSSLSGLNPGQAVETTKLEYGAVRIDPCNAVANALSIPPGEFCFAAGVGDILHAKTAMEDHNKVDILSASVIKLLESADLSSSLGRSNAMTKVLIWKTIISKVLDETQKKISSLENELKTMQSESQSGHNPEALPIAPSNIETRPLSPHLHDSGEDTLCKTIISCNREIVERSSAAFDNFCPTKCHKVMCSSSLSHENAVIKEKFAEKAWFGRFKEKVLITKYKALDHLWKKDMLLRSLRKNSPTCHSNFEPSLRTITSDCHRNRSSTRHRFPFPGKKLSLVPTSEMINFTNQLLSESPNEAKKSILKMPSLILDEKDKMISMFKSRNGVVEDPVAVEKERAMINPWTSEERKIYLEKFKVFGKDFRKVASFLDHKTTADCVEFYYRSHKLDCFEKDKKRKSSKSEKLTATKTGFTASGRKRNLKLNVDSQKKLSETPQKKRAIACNRRTRSGRHFLWRTHEDTKISTGDDIITCRSNSNRLGVVVHERERVSTDVLVDLCDSLLTDPVDASCDEVNVVKTKSDTNKTGDRRNLNQDEPQHVEDIDVSEPTKIISMVSNESIIVENIVEEGDETMKFVPASKVVESLVNEVNGTRVEVSVVEAKLDTNKNDDERNLNRDEFQPVEDGNVSESMEIMNMVSNECVTMKEIMEMGDEVREVASAYEIVESPVIEVNGIKDEVNAGEAKPDTSKNEDHRNLNYAESKPAEDRNVSESTKIISMVSNECIIIQDIMEDGDENTEFVPASEVVESPGTEVNIVEHESYTNKIEDERNLSHDESQLVEDGIVSESKEASMVSSDCIIMQNIVEVGGEVIEFGPTFEMVESLVHEVNGSRDAINVVEAKSDTKPRGDQRNLNLDESQLNEEGDVSELMEIVSMFSNKCIINIDEGQMVTKFVPTFVIVESPVNEVNDARDEVNVVEAKSDINEKDDQRNLNRDVLQLDEDGNVSDSTKIISFVSSDCTVMHNIMKEEDKVTKLVPASVIVESPVNEVNDHRDEVNNVVEPKSDTNKKEDQRNLNHDEFQPLEDRKVSELTEIISIVSSDIVMQNIMEEGDKVTEFVPASSIVESPVNEVNDPEDEVNVVEAKSETNKKEEQKNLNRDEFQPVEDMNVSESTEMISIVSSDIVMQNIMKEEDKVIEFVPTSVIVESPVNEVNDHRDEVNNVVEPKSDTNKKEDQRNLNHDEFQPLEDRKVSESTEIISIVSSDIVMQNIMEEGDKVTEFEPAFIIVESPVNEVNDPSDEVNVVEAKSETNKKEEQKNLNRDEFQPGEGMNVSESTEMISIVSSDIVMQNIMKEEDKVIEFVPTSLIVESPMNEVNDAKDEVNVVEAKSDINEKDDQRNLNRDELQLEEDGNVSESTEIISFVSSDCTVMHNIMEEEDKVSKLVPASVIVESPVNEVNDHRDEVNNVVEPKSDTNKKEDQRNLNHDEFQPLEDRKVSESTEIISIVSSDIVMQNIMEEGDKVTEFVSASVIVESPENEVKDPRDEVNVMEEKSDNDKKDDQRNLKHDEFQSVEDRNELDSKDIVSSVIIMQNTMEEGDKVTEFVPASVIVEFPVNEVNDPEDEVSIVEGKSGTSKKDDQRNLNNDEFESVEDRINVSESIDVVSSDIVMQNTMEEGDKVTEFEPVCVIESPVNEVNDPSDEVNVVEVKSETNKKEDQRNLNHDEFQPVEDMNVSESTEIISIVSSDVVMQNIMEKEDKVTEFVPTSIIVESPVNEVNVVEEKLDTNKKKDKRNLNHDEVQPMEDRNVSESSKIISIVSGDIVMQNIMEEGDKVTEFVSSSEIVESPVNEEVNDPSDEVNVVEAKSNTNKKEDQSNLNHDEFQHVEDRNVSESSEIISIVSSDIVMQNIMEENDKVSEFVPASEIVESPLNEVTVDRDEVKVVDAKSDINENEDQCNLNHDESQPTEGGNVSETTETINMFCNEGQIMQDLMELEEEVTKLVPASETVEPCQTHSVAGDVLVSEKLAELPTCLDGKCEYDSNLVTDGYGVVLYNSDKCSSVSDERATIMPNMMEVRGVVAEVESTSRIIVSCQTHSAAEEDILVSENTLLQNTVGTSVQQEITTLQPQDGNDNDGNDEHDNPGISLKDPVDREVKADIGCSSSSAATGLPQSIEQSDGHSETAATDGVVFKLFGKIIIAPSSVEKHDVSVNENGERGERPLGEALVHELVARRERPKRRVSEPKYLKDYIRFK</sequence>